<dbReference type="EMBL" id="CP017556">
    <property type="protein sequence ID" value="AOW04670.1"/>
    <property type="molecule type" value="Genomic_DNA"/>
</dbReference>
<feature type="compositionally biased region" description="Pro residues" evidence="1">
    <location>
        <begin position="108"/>
        <end position="119"/>
    </location>
</feature>
<gene>
    <name evidence="2" type="ORF">YALI1_D34610g</name>
</gene>
<feature type="compositionally biased region" description="Low complexity" evidence="1">
    <location>
        <begin position="78"/>
        <end position="90"/>
    </location>
</feature>
<reference evidence="2 3" key="1">
    <citation type="journal article" date="2016" name="PLoS ONE">
        <title>Sequence Assembly of Yarrowia lipolytica Strain W29/CLIB89 Shows Transposable Element Diversity.</title>
        <authorList>
            <person name="Magnan C."/>
            <person name="Yu J."/>
            <person name="Chang I."/>
            <person name="Jahn E."/>
            <person name="Kanomata Y."/>
            <person name="Wu J."/>
            <person name="Zeller M."/>
            <person name="Oakes M."/>
            <person name="Baldi P."/>
            <person name="Sandmeyer S."/>
        </authorList>
    </citation>
    <scope>NUCLEOTIDE SEQUENCE [LARGE SCALE GENOMIC DNA]</scope>
    <source>
        <strain evidence="3">CLIB89(W29)</strain>
    </source>
</reference>
<evidence type="ECO:0000313" key="2">
    <source>
        <dbReference type="EMBL" id="AOW04670.1"/>
    </source>
</evidence>
<accession>A0A1D8NGC7</accession>
<feature type="region of interest" description="Disordered" evidence="1">
    <location>
        <begin position="204"/>
        <end position="224"/>
    </location>
</feature>
<organism evidence="2 3">
    <name type="scientific">Yarrowia lipolytica</name>
    <name type="common">Candida lipolytica</name>
    <dbReference type="NCBI Taxonomy" id="4952"/>
    <lineage>
        <taxon>Eukaryota</taxon>
        <taxon>Fungi</taxon>
        <taxon>Dikarya</taxon>
        <taxon>Ascomycota</taxon>
        <taxon>Saccharomycotina</taxon>
        <taxon>Dipodascomycetes</taxon>
        <taxon>Dipodascales</taxon>
        <taxon>Dipodascales incertae sedis</taxon>
        <taxon>Yarrowia</taxon>
    </lineage>
</organism>
<evidence type="ECO:0000313" key="3">
    <source>
        <dbReference type="Proteomes" id="UP000182444"/>
    </source>
</evidence>
<feature type="region of interest" description="Disordered" evidence="1">
    <location>
        <begin position="1"/>
        <end position="167"/>
    </location>
</feature>
<evidence type="ECO:0000256" key="1">
    <source>
        <dbReference type="SAM" id="MobiDB-lite"/>
    </source>
</evidence>
<proteinExistence type="predicted"/>
<dbReference type="GeneID" id="94583484"/>
<sequence>MGMGAPAVPGMGAPAVPGMGAPAVPGMGAPAAPSAPAAASAPSAPAMAQQDMSGLFAGGMPKLKKRGGNISLTDDHSSSGNSSPPQGGAPAIPSLRKTSGAPSAPGGFAPPPPPAPPGGAPAIPGAPSVASSYRSASASSGPPPPPPRSAPAYSWRSSPASARKSQHLRRCSHFWSSSSSASRWSPRIWSSRSSYTGHFIAQASPKTCETSPGPQAQAQDPYSRLEARGPYSWAATIREPFTWSPASSHSRFCGAVSAPRTFTVSV</sequence>
<protein>
    <recommendedName>
        <fullName evidence="4">WH2 domain-containing protein</fullName>
    </recommendedName>
</protein>
<dbReference type="AlphaFoldDB" id="A0A1D8NGC7"/>
<dbReference type="RefSeq" id="XP_068138974.1">
    <property type="nucleotide sequence ID" value="XM_068282873.1"/>
</dbReference>
<name>A0A1D8NGC7_YARLL</name>
<dbReference type="Proteomes" id="UP000182444">
    <property type="component" value="Chromosome 1D"/>
</dbReference>
<feature type="compositionally biased region" description="Low complexity" evidence="1">
    <location>
        <begin position="150"/>
        <end position="163"/>
    </location>
</feature>
<evidence type="ECO:0008006" key="4">
    <source>
        <dbReference type="Google" id="ProtNLM"/>
    </source>
</evidence>
<dbReference type="VEuPathDB" id="FungiDB:YALI1_D34610g"/>
<feature type="compositionally biased region" description="Low complexity" evidence="1">
    <location>
        <begin position="1"/>
        <end position="48"/>
    </location>
</feature>
<feature type="compositionally biased region" description="Polar residues" evidence="1">
    <location>
        <begin position="204"/>
        <end position="220"/>
    </location>
</feature>
<feature type="compositionally biased region" description="Low complexity" evidence="1">
    <location>
        <begin position="120"/>
        <end position="140"/>
    </location>
</feature>